<keyword evidence="1 3" id="KW-0732">Signal</keyword>
<organism evidence="5 6">
    <name type="scientific">Bradyrhizobium denitrificans</name>
    <dbReference type="NCBI Taxonomy" id="2734912"/>
    <lineage>
        <taxon>Bacteria</taxon>
        <taxon>Pseudomonadati</taxon>
        <taxon>Pseudomonadota</taxon>
        <taxon>Alphaproteobacteria</taxon>
        <taxon>Hyphomicrobiales</taxon>
        <taxon>Nitrobacteraceae</taxon>
        <taxon>Bradyrhizobium</taxon>
    </lineage>
</organism>
<keyword evidence="6" id="KW-1185">Reference proteome</keyword>
<feature type="compositionally biased region" description="Gly residues" evidence="2">
    <location>
        <begin position="225"/>
        <end position="257"/>
    </location>
</feature>
<dbReference type="Proteomes" id="UP001314635">
    <property type="component" value="Unassembled WGS sequence"/>
</dbReference>
<feature type="chain" id="PRO_5047053791" evidence="3">
    <location>
        <begin position="40"/>
        <end position="1080"/>
    </location>
</feature>
<dbReference type="Pfam" id="PF03797">
    <property type="entry name" value="Autotransporter"/>
    <property type="match status" value="1"/>
</dbReference>
<evidence type="ECO:0000256" key="3">
    <source>
        <dbReference type="SAM" id="SignalP"/>
    </source>
</evidence>
<proteinExistence type="predicted"/>
<evidence type="ECO:0000313" key="5">
    <source>
        <dbReference type="EMBL" id="MBR1140674.1"/>
    </source>
</evidence>
<dbReference type="PRINTS" id="PR01228">
    <property type="entry name" value="EGGSHELL"/>
</dbReference>
<dbReference type="SUPFAM" id="SSF103515">
    <property type="entry name" value="Autotransporter"/>
    <property type="match status" value="1"/>
</dbReference>
<feature type="domain" description="Autotransporter" evidence="4">
    <location>
        <begin position="797"/>
        <end position="1080"/>
    </location>
</feature>
<evidence type="ECO:0000259" key="4">
    <source>
        <dbReference type="PROSITE" id="PS51208"/>
    </source>
</evidence>
<evidence type="ECO:0000313" key="6">
    <source>
        <dbReference type="Proteomes" id="UP001314635"/>
    </source>
</evidence>
<dbReference type="SMART" id="SM00869">
    <property type="entry name" value="Autotransporter"/>
    <property type="match status" value="1"/>
</dbReference>
<sequence>MGMTCFARTNFAVPNSKPRRWLALSFLLAGTFLSTQALAIDVANQADWNTAVAAVAAAGANSTVTINITSGFTLSSSLAQLQAANSNVTVNITGNGQTINGASSFQGIVVNGANAPTVNISSLSITNTAAIGGNGQNGQNGYYSGGLAYGSGGGGGGGLGAGGGLLVGSGANVTIAAVTFTSNSATGGHGGNGGSAQNAAADPVNGGNGGAGGAANNGGASGGGGAGGTGGHAGGQGTAGTAGASLGDGGGGGGGSGTTNSTTYTNNNPGGSGNANGGNGGSGGDGATNASGAGGPGPGSDGGAGGNGGAANGGAIYVATGGTLTILDSPISGNTVAGGAAGTPGIGIGPSAINGFSAAAGAAQGAGIFLSGVTANIGVSGGSVTYGDSIGGTGLTTGGVNTAINKTGAGTLVLSATNTFTGNVNISAGTVSIGATANLGNVANDVIISNGGTLAVTGTTTLANGRDFKIAGLSTIDVTSATTTTLQGIVSNGASAGTLVKAGGGILLLSGTNTYTGETNVIGGTLRAGTANAFGASTVFSVLSGGTLDLNGFNKTFGTLSGDGAVTGANVTIAGTFTPGNGNPASSMAITGNLAFQSGAVYLVQLNPTTASLAQITGTANLTGAAVTANYANGTYISKKYTILTATGGVSGTFSGVTNTNLPAGFSSTLSYDSNNAFIDLTMNTASGSINQQNVSNALTNYFNRNGSIPVVFTGLTPTGLTQISGETSTGSQQTTFTAMTQFMGIMTDPFLGGRGDQGSAPAGAIGYAEEALAYATKRNPNDALAAIYTKAPAAPVARPNWSVWAAGFGGSQSTDGNTALGSNNTTSNIYGTAVGADYRFSPFTIAGFSLAGGGTTFNVANGGSGRSDLFQAGAFVRHMIGAGYVSGALAYGWQNVTTNRTVTVAGVDQLRANFDANTFAGRLEGGYRFISPWMGFGITPYAAAQFTTFNLPGYAESAVAGANTFALRFGSQSLTDTRSELGVRTDKAYALTDGVFTLRSRFAWAYDFNPSRSVGATFQTLPGASFVVNGARLAQNSALTTVAAEMKWRNGWSAAASFEGEFSDVTRSYAGKGVVRYAW</sequence>
<feature type="compositionally biased region" description="Gly residues" evidence="2">
    <location>
        <begin position="270"/>
        <end position="306"/>
    </location>
</feature>
<name>A0ABS5GH57_9BRAD</name>
<gene>
    <name evidence="5" type="ORF">JQ619_33465</name>
</gene>
<dbReference type="EMBL" id="JAFCLK010000045">
    <property type="protein sequence ID" value="MBR1140674.1"/>
    <property type="molecule type" value="Genomic_DNA"/>
</dbReference>
<feature type="compositionally biased region" description="Low complexity" evidence="2">
    <location>
        <begin position="258"/>
        <end position="269"/>
    </location>
</feature>
<reference evidence="6" key="1">
    <citation type="journal article" date="2021" name="ISME J.">
        <title>Evolutionary origin and ecological implication of a unique nif island in free-living Bradyrhizobium lineages.</title>
        <authorList>
            <person name="Tao J."/>
        </authorList>
    </citation>
    <scope>NUCLEOTIDE SEQUENCE [LARGE SCALE GENOMIC DNA]</scope>
    <source>
        <strain evidence="6">SZCCT0094</strain>
    </source>
</reference>
<evidence type="ECO:0000256" key="1">
    <source>
        <dbReference type="ARBA" id="ARBA00022729"/>
    </source>
</evidence>
<dbReference type="PROSITE" id="PS51208">
    <property type="entry name" value="AUTOTRANSPORTER"/>
    <property type="match status" value="1"/>
</dbReference>
<feature type="signal peptide" evidence="3">
    <location>
        <begin position="1"/>
        <end position="39"/>
    </location>
</feature>
<protein>
    <submittedName>
        <fullName evidence="5">Autotransporter domain-containing protein</fullName>
    </submittedName>
</protein>
<comment type="caution">
    <text evidence="5">The sequence shown here is derived from an EMBL/GenBank/DDBJ whole genome shotgun (WGS) entry which is preliminary data.</text>
</comment>
<evidence type="ECO:0000256" key="2">
    <source>
        <dbReference type="SAM" id="MobiDB-lite"/>
    </source>
</evidence>
<dbReference type="Gene3D" id="2.40.128.130">
    <property type="entry name" value="Autotransporter beta-domain"/>
    <property type="match status" value="1"/>
</dbReference>
<accession>A0ABS5GH57</accession>
<feature type="region of interest" description="Disordered" evidence="2">
    <location>
        <begin position="225"/>
        <end position="306"/>
    </location>
</feature>
<dbReference type="InterPro" id="IPR013425">
    <property type="entry name" value="Autotrns_rpt"/>
</dbReference>
<dbReference type="Pfam" id="PF12951">
    <property type="entry name" value="PATR"/>
    <property type="match status" value="2"/>
</dbReference>
<dbReference type="InterPro" id="IPR005546">
    <property type="entry name" value="Autotransporte_beta"/>
</dbReference>
<dbReference type="InterPro" id="IPR036709">
    <property type="entry name" value="Autotransporte_beta_dom_sf"/>
</dbReference>